<dbReference type="Pfam" id="PF02311">
    <property type="entry name" value="AraC_binding"/>
    <property type="match status" value="1"/>
</dbReference>
<keyword evidence="3" id="KW-0804">Transcription</keyword>
<feature type="domain" description="HTH araC/xylS-type" evidence="4">
    <location>
        <begin position="185"/>
        <end position="283"/>
    </location>
</feature>
<comment type="caution">
    <text evidence="5">The sequence shown here is derived from an EMBL/GenBank/DDBJ whole genome shotgun (WGS) entry which is preliminary data.</text>
</comment>
<evidence type="ECO:0000313" key="6">
    <source>
        <dbReference type="Proteomes" id="UP001589718"/>
    </source>
</evidence>
<dbReference type="Proteomes" id="UP001589718">
    <property type="component" value="Unassembled WGS sequence"/>
</dbReference>
<dbReference type="SUPFAM" id="SSF51215">
    <property type="entry name" value="Regulatory protein AraC"/>
    <property type="match status" value="1"/>
</dbReference>
<name>A0ABV5P7U0_STRCM</name>
<sequence length="303" mass="33711">METLERAVPLHRLDVPAPQQLPFAIGSFDSIGALSRASFPHRHTFYEIVFVTGGRGAHVIDLSRWELRPPHLCFVVPGQVHYWENATGLQGRVVLFTEDFLVDHPGDRDLLRTLGERPWFSPAGEDAPAFARLIGEMEREHRAGQAGFASVLRSYLHVLIVRASRLAGPAPAPADPAGRPALVTQEFLRLLARPDPEVWEVRSCARRIGVSVGYLNEAVKQTTGRTPGQLVRQVRTHEAKRLLVRTDLTVRQVAAEVGFADPAYFCRFFRRETGISPGAFRRGSGAMHHDYRVPSLAHPQSPS</sequence>
<dbReference type="InterPro" id="IPR020449">
    <property type="entry name" value="Tscrpt_reg_AraC-type_HTH"/>
</dbReference>
<evidence type="ECO:0000313" key="5">
    <source>
        <dbReference type="EMBL" id="MFB9519260.1"/>
    </source>
</evidence>
<evidence type="ECO:0000256" key="2">
    <source>
        <dbReference type="ARBA" id="ARBA00023125"/>
    </source>
</evidence>
<dbReference type="InterPro" id="IPR037923">
    <property type="entry name" value="HTH-like"/>
</dbReference>
<dbReference type="Pfam" id="PF12833">
    <property type="entry name" value="HTH_18"/>
    <property type="match status" value="1"/>
</dbReference>
<dbReference type="RefSeq" id="WP_345225744.1">
    <property type="nucleotide sequence ID" value="NZ_BAAAXE010000013.1"/>
</dbReference>
<dbReference type="InterPro" id="IPR018060">
    <property type="entry name" value="HTH_AraC"/>
</dbReference>
<evidence type="ECO:0000256" key="3">
    <source>
        <dbReference type="ARBA" id="ARBA00023163"/>
    </source>
</evidence>
<dbReference type="PRINTS" id="PR00032">
    <property type="entry name" value="HTHARAC"/>
</dbReference>
<dbReference type="InterPro" id="IPR003313">
    <property type="entry name" value="AraC-bd"/>
</dbReference>
<dbReference type="Gene3D" id="2.60.120.10">
    <property type="entry name" value="Jelly Rolls"/>
    <property type="match status" value="1"/>
</dbReference>
<organism evidence="5 6">
    <name type="scientific">Streptomyces cremeus</name>
    <dbReference type="NCBI Taxonomy" id="66881"/>
    <lineage>
        <taxon>Bacteria</taxon>
        <taxon>Bacillati</taxon>
        <taxon>Actinomycetota</taxon>
        <taxon>Actinomycetes</taxon>
        <taxon>Kitasatosporales</taxon>
        <taxon>Streptomycetaceae</taxon>
        <taxon>Streptomyces</taxon>
    </lineage>
</organism>
<dbReference type="Gene3D" id="1.10.10.60">
    <property type="entry name" value="Homeodomain-like"/>
    <property type="match status" value="2"/>
</dbReference>
<protein>
    <submittedName>
        <fullName evidence="5">AraC family transcriptional regulator</fullName>
    </submittedName>
</protein>
<dbReference type="SUPFAM" id="SSF46689">
    <property type="entry name" value="Homeodomain-like"/>
    <property type="match status" value="1"/>
</dbReference>
<accession>A0ABV5P7U0</accession>
<dbReference type="SMART" id="SM00342">
    <property type="entry name" value="HTH_ARAC"/>
    <property type="match status" value="1"/>
</dbReference>
<evidence type="ECO:0000259" key="4">
    <source>
        <dbReference type="PROSITE" id="PS01124"/>
    </source>
</evidence>
<keyword evidence="2" id="KW-0238">DNA-binding</keyword>
<dbReference type="EMBL" id="JBHMCR010000003">
    <property type="protein sequence ID" value="MFB9519260.1"/>
    <property type="molecule type" value="Genomic_DNA"/>
</dbReference>
<keyword evidence="1" id="KW-0805">Transcription regulation</keyword>
<evidence type="ECO:0000256" key="1">
    <source>
        <dbReference type="ARBA" id="ARBA00023015"/>
    </source>
</evidence>
<dbReference type="PANTHER" id="PTHR43280:SF32">
    <property type="entry name" value="TRANSCRIPTIONAL REGULATORY PROTEIN"/>
    <property type="match status" value="1"/>
</dbReference>
<proteinExistence type="predicted"/>
<dbReference type="InterPro" id="IPR009057">
    <property type="entry name" value="Homeodomain-like_sf"/>
</dbReference>
<dbReference type="PROSITE" id="PS01124">
    <property type="entry name" value="HTH_ARAC_FAMILY_2"/>
    <property type="match status" value="1"/>
</dbReference>
<dbReference type="PANTHER" id="PTHR43280">
    <property type="entry name" value="ARAC-FAMILY TRANSCRIPTIONAL REGULATOR"/>
    <property type="match status" value="1"/>
</dbReference>
<keyword evidence="6" id="KW-1185">Reference proteome</keyword>
<reference evidence="5 6" key="1">
    <citation type="submission" date="2024-09" db="EMBL/GenBank/DDBJ databases">
        <authorList>
            <person name="Sun Q."/>
            <person name="Mori K."/>
        </authorList>
    </citation>
    <scope>NUCLEOTIDE SEQUENCE [LARGE SCALE GENOMIC DNA]</scope>
    <source>
        <strain evidence="5 6">JCM 4362</strain>
    </source>
</reference>
<dbReference type="InterPro" id="IPR014710">
    <property type="entry name" value="RmlC-like_jellyroll"/>
</dbReference>
<gene>
    <name evidence="5" type="ORF">ACFFTU_04740</name>
</gene>